<feature type="region of interest" description="Disordered" evidence="4">
    <location>
        <begin position="1"/>
        <end position="27"/>
    </location>
</feature>
<dbReference type="SUPFAM" id="SSF47413">
    <property type="entry name" value="lambda repressor-like DNA-binding domains"/>
    <property type="match status" value="1"/>
</dbReference>
<dbReference type="Gene3D" id="1.25.40.10">
    <property type="entry name" value="Tetratricopeptide repeat domain"/>
    <property type="match status" value="2"/>
</dbReference>
<keyword evidence="7" id="KW-1185">Reference proteome</keyword>
<dbReference type="PANTHER" id="PTHR45641">
    <property type="entry name" value="TETRATRICOPEPTIDE REPEAT PROTEIN (AFU_ORTHOLOGUE AFUA_6G03870)"/>
    <property type="match status" value="1"/>
</dbReference>
<evidence type="ECO:0000256" key="4">
    <source>
        <dbReference type="SAM" id="MobiDB-lite"/>
    </source>
</evidence>
<dbReference type="Proteomes" id="UP000654345">
    <property type="component" value="Unassembled WGS sequence"/>
</dbReference>
<evidence type="ECO:0000256" key="2">
    <source>
        <dbReference type="ARBA" id="ARBA00022803"/>
    </source>
</evidence>
<dbReference type="Pfam" id="PF01381">
    <property type="entry name" value="HTH_3"/>
    <property type="match status" value="1"/>
</dbReference>
<dbReference type="Pfam" id="PF25000">
    <property type="entry name" value="DUF7779"/>
    <property type="match status" value="1"/>
</dbReference>
<accession>A0ABQ3UN42</accession>
<dbReference type="Gene3D" id="1.10.260.40">
    <property type="entry name" value="lambda repressor-like DNA-binding domains"/>
    <property type="match status" value="1"/>
</dbReference>
<feature type="repeat" description="TPR" evidence="3">
    <location>
        <begin position="537"/>
        <end position="570"/>
    </location>
</feature>
<dbReference type="InterPro" id="IPR002182">
    <property type="entry name" value="NB-ARC"/>
</dbReference>
<dbReference type="PROSITE" id="PS50943">
    <property type="entry name" value="HTH_CROC1"/>
    <property type="match status" value="1"/>
</dbReference>
<dbReference type="SUPFAM" id="SSF52540">
    <property type="entry name" value="P-loop containing nucleoside triphosphate hydrolases"/>
    <property type="match status" value="1"/>
</dbReference>
<dbReference type="Pfam" id="PF13424">
    <property type="entry name" value="TPR_12"/>
    <property type="match status" value="3"/>
</dbReference>
<dbReference type="SMART" id="SM00028">
    <property type="entry name" value="TPR"/>
    <property type="match status" value="8"/>
</dbReference>
<feature type="repeat" description="TPR" evidence="3">
    <location>
        <begin position="621"/>
        <end position="654"/>
    </location>
</feature>
<dbReference type="CDD" id="cd00093">
    <property type="entry name" value="HTH_XRE"/>
    <property type="match status" value="1"/>
</dbReference>
<dbReference type="SMART" id="SM00530">
    <property type="entry name" value="HTH_XRE"/>
    <property type="match status" value="1"/>
</dbReference>
<dbReference type="InterPro" id="IPR001387">
    <property type="entry name" value="Cro/C1-type_HTH"/>
</dbReference>
<evidence type="ECO:0000259" key="5">
    <source>
        <dbReference type="PROSITE" id="PS50943"/>
    </source>
</evidence>
<evidence type="ECO:0000256" key="1">
    <source>
        <dbReference type="ARBA" id="ARBA00022737"/>
    </source>
</evidence>
<feature type="repeat" description="TPR" evidence="3">
    <location>
        <begin position="789"/>
        <end position="822"/>
    </location>
</feature>
<dbReference type="PROSITE" id="PS50005">
    <property type="entry name" value="TPR"/>
    <property type="match status" value="3"/>
</dbReference>
<sequence length="848" mass="97123">MNTGHISRSKKSSPLRKERERHSWTQSEVAERLGTNQINVSRWENGITTPSPFYRQRLSELFEKNPQELGFLPENDTETETPLDISISDTIHTQLLWRVPHRRNPLFTGRTKALASMNDYFNAQSQNSLPLALSGLGGTGKTQIAIEYAYLHQKDYQAIFWLSGSRHDALYADFVELATLLQLTQRDEQDQDAVIRAVKRWLNTHTRWFLILDNIDNLNMINEFVPMLDKGHMLITTRLQALGAFAHKFEIENMRQEESVTFLLRRIKSIQASDAFAEIGCEERRLAEEICTELGCLPLALDQAGAYIEETRCGLARYLQLYQTSRSQLLSLRGDTAMGHPDSITTTWSLSFQQIAQASREAADFLHLLAFLSPEAIPEEILTLRTNKPEPELQLAASNPLKLDAIIKLLMRYSLIRRNPEEKTLHIHRLVQAVLRDGLAQEEQRTWARRAIHAVDSAFPVVEHQNWHLCQRILPHALSCAFYIQEYHLAFPEAAHLLYKAAAYLMTRGNYEQAEPLLLNALSIQQSILGENHPDTARTLNDLGDLYFIRGSYKEADSYLQKALSVRQQVSGTNHPDVAETLNRLANLYRTQGNYNLAIPAELEAIKISKAVFGGSNLLVAKSYYNLAKIYEAQGDYQQAEKYCKLALQIQEQLLGETHPIIPSSLNRLARIQHKQGKLELAMQRNQKALELRRHTSGLEHEHIATILNSIVEILHDEGKYQEAQPMIEQAYTIQEQALGNEHPYLAYTLRNRGYNFFLQSNYTESEAAYKRAICLREQKLGVAHPYTAILYFDLAKLYICVDRFDDAEVHYHKALEIYIKTYGANHPATSRISEEYMMMLEENTKSI</sequence>
<keyword evidence="1" id="KW-0677">Repeat</keyword>
<keyword evidence="2 3" id="KW-0802">TPR repeat</keyword>
<name>A0ABQ3UN42_9CHLR</name>
<dbReference type="EMBL" id="BNJG01000001">
    <property type="protein sequence ID" value="GHO53832.1"/>
    <property type="molecule type" value="Genomic_DNA"/>
</dbReference>
<dbReference type="Pfam" id="PF13374">
    <property type="entry name" value="TPR_10"/>
    <property type="match status" value="2"/>
</dbReference>
<dbReference type="InterPro" id="IPR019734">
    <property type="entry name" value="TPR_rpt"/>
</dbReference>
<dbReference type="InterPro" id="IPR056681">
    <property type="entry name" value="DUF7779"/>
</dbReference>
<gene>
    <name evidence="6" type="ORF">KSB_23070</name>
</gene>
<dbReference type="Gene3D" id="3.40.50.300">
    <property type="entry name" value="P-loop containing nucleotide triphosphate hydrolases"/>
    <property type="match status" value="1"/>
</dbReference>
<dbReference type="RefSeq" id="WP_201370608.1">
    <property type="nucleotide sequence ID" value="NZ_BNJG01000001.1"/>
</dbReference>
<evidence type="ECO:0000313" key="7">
    <source>
        <dbReference type="Proteomes" id="UP000654345"/>
    </source>
</evidence>
<comment type="caution">
    <text evidence="6">The sequence shown here is derived from an EMBL/GenBank/DDBJ whole genome shotgun (WGS) entry which is preliminary data.</text>
</comment>
<dbReference type="PANTHER" id="PTHR45641:SF19">
    <property type="entry name" value="NEPHROCYSTIN-3"/>
    <property type="match status" value="1"/>
</dbReference>
<dbReference type="SUPFAM" id="SSF48452">
    <property type="entry name" value="TPR-like"/>
    <property type="match status" value="3"/>
</dbReference>
<protein>
    <submittedName>
        <fullName evidence="6">Tetratricopeptide repeat protein</fullName>
    </submittedName>
</protein>
<dbReference type="InterPro" id="IPR027417">
    <property type="entry name" value="P-loop_NTPase"/>
</dbReference>
<organism evidence="6 7">
    <name type="scientific">Ktedonobacter robiniae</name>
    <dbReference type="NCBI Taxonomy" id="2778365"/>
    <lineage>
        <taxon>Bacteria</taxon>
        <taxon>Bacillati</taxon>
        <taxon>Chloroflexota</taxon>
        <taxon>Ktedonobacteria</taxon>
        <taxon>Ktedonobacterales</taxon>
        <taxon>Ktedonobacteraceae</taxon>
        <taxon>Ktedonobacter</taxon>
    </lineage>
</organism>
<dbReference type="Pfam" id="PF00931">
    <property type="entry name" value="NB-ARC"/>
    <property type="match status" value="1"/>
</dbReference>
<reference evidence="6 7" key="1">
    <citation type="journal article" date="2021" name="Int. J. Syst. Evol. Microbiol.">
        <title>Reticulibacter mediterranei gen. nov., sp. nov., within the new family Reticulibacteraceae fam. nov., and Ktedonospora formicarum gen. nov., sp. nov., Ktedonobacter robiniae sp. nov., Dictyobacter formicarum sp. nov. and Dictyobacter arantiisoli sp. nov., belonging to the class Ktedonobacteria.</title>
        <authorList>
            <person name="Yabe S."/>
            <person name="Zheng Y."/>
            <person name="Wang C.M."/>
            <person name="Sakai Y."/>
            <person name="Abe K."/>
            <person name="Yokota A."/>
            <person name="Donadio S."/>
            <person name="Cavaletti L."/>
            <person name="Monciardini P."/>
        </authorList>
    </citation>
    <scope>NUCLEOTIDE SEQUENCE [LARGE SCALE GENOMIC DNA]</scope>
    <source>
        <strain evidence="6 7">SOSP1-30</strain>
    </source>
</reference>
<feature type="domain" description="HTH cro/C1-type" evidence="5">
    <location>
        <begin position="15"/>
        <end position="69"/>
    </location>
</feature>
<dbReference type="InterPro" id="IPR010982">
    <property type="entry name" value="Lambda_DNA-bd_dom_sf"/>
</dbReference>
<evidence type="ECO:0000256" key="3">
    <source>
        <dbReference type="PROSITE-ProRule" id="PRU00339"/>
    </source>
</evidence>
<proteinExistence type="predicted"/>
<dbReference type="InterPro" id="IPR011990">
    <property type="entry name" value="TPR-like_helical_dom_sf"/>
</dbReference>
<evidence type="ECO:0000313" key="6">
    <source>
        <dbReference type="EMBL" id="GHO53832.1"/>
    </source>
</evidence>